<evidence type="ECO:0000259" key="8">
    <source>
        <dbReference type="PROSITE" id="PS50113"/>
    </source>
</evidence>
<dbReference type="CDD" id="cd00130">
    <property type="entry name" value="PAS"/>
    <property type="match status" value="2"/>
</dbReference>
<dbReference type="InterPro" id="IPR035965">
    <property type="entry name" value="PAS-like_dom_sf"/>
</dbReference>
<evidence type="ECO:0000259" key="7">
    <source>
        <dbReference type="PROSITE" id="PS50112"/>
    </source>
</evidence>
<evidence type="ECO:0000313" key="10">
    <source>
        <dbReference type="Proteomes" id="UP000509750"/>
    </source>
</evidence>
<keyword evidence="2" id="KW-0418">Kinase</keyword>
<dbReference type="GO" id="GO:0000160">
    <property type="term" value="P:phosphorelay signal transduction system"/>
    <property type="evidence" value="ECO:0007669"/>
    <property type="project" value="InterPro"/>
</dbReference>
<dbReference type="Gene3D" id="3.40.50.2300">
    <property type="match status" value="1"/>
</dbReference>
<dbReference type="GO" id="GO:0016301">
    <property type="term" value="F:kinase activity"/>
    <property type="evidence" value="ECO:0007669"/>
    <property type="project" value="UniProtKB-KW"/>
</dbReference>
<keyword evidence="10" id="KW-1185">Reference proteome</keyword>
<comment type="caution">
    <text evidence="5">Lacks conserved residue(s) required for the propagation of feature annotation.</text>
</comment>
<name>A0A7D5KGE3_9EURY</name>
<keyword evidence="4" id="KW-0804">Transcription</keyword>
<dbReference type="InterPro" id="IPR013656">
    <property type="entry name" value="PAS_4"/>
</dbReference>
<dbReference type="OrthoDB" id="165911at2157"/>
<gene>
    <name evidence="9" type="ORF">HUG10_19215</name>
</gene>
<dbReference type="PANTHER" id="PTHR34236:SF1">
    <property type="entry name" value="DIMETHYL SULFOXIDE REDUCTASE TRANSCRIPTIONAL ACTIVATOR"/>
    <property type="match status" value="1"/>
</dbReference>
<evidence type="ECO:0000313" key="9">
    <source>
        <dbReference type="EMBL" id="QLG29737.1"/>
    </source>
</evidence>
<keyword evidence="9" id="KW-0614">Plasmid</keyword>
<dbReference type="NCBIfam" id="TIGR00229">
    <property type="entry name" value="sensory_box"/>
    <property type="match status" value="2"/>
</dbReference>
<dbReference type="InterPro" id="IPR000014">
    <property type="entry name" value="PAS"/>
</dbReference>
<dbReference type="EMBL" id="CP058530">
    <property type="protein sequence ID" value="QLG29737.1"/>
    <property type="molecule type" value="Genomic_DNA"/>
</dbReference>
<evidence type="ECO:0000256" key="4">
    <source>
        <dbReference type="ARBA" id="ARBA00023163"/>
    </source>
</evidence>
<dbReference type="InterPro" id="IPR007050">
    <property type="entry name" value="HTH_bacterioopsin"/>
</dbReference>
<evidence type="ECO:0000256" key="5">
    <source>
        <dbReference type="PROSITE-ProRule" id="PRU00169"/>
    </source>
</evidence>
<dbReference type="RefSeq" id="WP_179171311.1">
    <property type="nucleotide sequence ID" value="NZ_CP058530.1"/>
</dbReference>
<evidence type="ECO:0000256" key="1">
    <source>
        <dbReference type="ARBA" id="ARBA00022679"/>
    </source>
</evidence>
<evidence type="ECO:0000256" key="2">
    <source>
        <dbReference type="ARBA" id="ARBA00022777"/>
    </source>
</evidence>
<dbReference type="PROSITE" id="PS50113">
    <property type="entry name" value="PAC"/>
    <property type="match status" value="1"/>
</dbReference>
<dbReference type="InterPro" id="IPR003018">
    <property type="entry name" value="GAF"/>
</dbReference>
<dbReference type="InterPro" id="IPR000700">
    <property type="entry name" value="PAS-assoc_C"/>
</dbReference>
<sequence>MTSPGTVERHDDTRRIRSRVLVVGGADGDEPAPSAVERALVGATLVAESDPTDALGRLAAEGDIDCVVASQSLPEGDGIEFLRAVRERFPDLPFVLVVPAEEETVVEAALSAGATDVVALGTVDDSLLSRRMRNAIACGDGGTSAGTGTRTGTEALASFGEYALEATDVGDLCEEAIRVVADALDADYVAVLELANDDAFTVRSAVGWSEGLDGTGPVAANPGTLGGRALASGGPIVATDAEHGEWLGEPTVQPEHAVDNGLSVPVSRGDEPWGVLEAYTAGEGPLSGDDVDVVRGVAATLSAALDRERLASAHRRTLERAPVGYFELDAEWCFTDVNDRAVELLGREQRDVLGESLFEAFPDALESWFHDEYRTALDTGGPATFETYYPPAESWFEVSAYPSESGLAVFFTDITDRTVQAGQRRLYELVVDTMEDGLCALDADMRFAMVNDEYVAMTGYSREELVGMHVSQVVDEGSLAAVGTLRQELLAGDRRVVRTDLELACADGTRLPVEARFAAVSPDADAFAGSIGVVRDVSERTHDERTLAALRDAAGRLLRTGTDVEVCEQVERAATDALEFDEAVVYRFGGEETVLRPATAPGSFAGRSNAVSAVGPDDGSPVWEAFAEAEPVAWADPNGECPDADRRGTRRSWLFVPLDGHGVLGVASTGEGAVDERTRQLTELLAGTAEAALDRVTLEADVRELEGRLDRVDRIDWAVETLLGVERALTRSGTREELQRAVCESLVGTERVGFAWIGSVDGAGERLEPREWAGRDGGYVEAVPLALDDDGTEPAVRAATSGEPVVVQDASGVEPHGWRRELLDRGYRSVLSVPLVHDDALYGVLTVCSSDPGAFDDLSTRVFEGVADVTAYGLDALERRRALLSDSVVELDVRIPGSNDVLSRTARHVDGRVTFEGVVPHADASSTIYLSVVDAPAESVLTFLGGSAAVDSVSRVADVDDGGLFIVTVSEPTLVSHITGAGAAIRTLTATGSETTLGLELPQPADVRGFLERLRTEYPGAELVARRSQDRPLRTRQTFSAELEERLTDRQLEVLRTAYLNEYFEWPRGNTGEEIADLLGITQPTFNNHLRVAERKLLTMLLGERKGAQRE</sequence>
<keyword evidence="1" id="KW-0808">Transferase</keyword>
<dbReference type="KEGG" id="halg:HUG10_19215"/>
<dbReference type="InterPro" id="IPR001789">
    <property type="entry name" value="Sig_transdc_resp-reg_receiver"/>
</dbReference>
<dbReference type="InterPro" id="IPR029016">
    <property type="entry name" value="GAF-like_dom_sf"/>
</dbReference>
<feature type="domain" description="PAS" evidence="7">
    <location>
        <begin position="310"/>
        <end position="380"/>
    </location>
</feature>
<accession>A0A7D5KGE3</accession>
<evidence type="ECO:0000256" key="3">
    <source>
        <dbReference type="ARBA" id="ARBA00023015"/>
    </source>
</evidence>
<keyword evidence="3" id="KW-0805">Transcription regulation</keyword>
<feature type="domain" description="PAC" evidence="8">
    <location>
        <begin position="497"/>
        <end position="549"/>
    </location>
</feature>
<reference evidence="9 10" key="1">
    <citation type="submission" date="2020-07" db="EMBL/GenBank/DDBJ databases">
        <title>Gai3-2, isolated from salt lake.</title>
        <authorList>
            <person name="Cui H."/>
            <person name="Shi X."/>
        </authorList>
    </citation>
    <scope>NUCLEOTIDE SEQUENCE [LARGE SCALE GENOMIC DNA]</scope>
    <source>
        <strain evidence="9 10">Gai3-2</strain>
        <plasmid evidence="9 10">unnamed1</plasmid>
    </source>
</reference>
<dbReference type="Gene3D" id="3.30.450.40">
    <property type="match status" value="3"/>
</dbReference>
<geneLocation type="plasmid" evidence="9 10">
    <name>unnamed1</name>
</geneLocation>
<dbReference type="InterPro" id="IPR036388">
    <property type="entry name" value="WH-like_DNA-bd_sf"/>
</dbReference>
<dbReference type="SUPFAM" id="SSF88659">
    <property type="entry name" value="Sigma3 and sigma4 domains of RNA polymerase sigma factors"/>
    <property type="match status" value="1"/>
</dbReference>
<feature type="domain" description="PAS" evidence="7">
    <location>
        <begin position="423"/>
        <end position="493"/>
    </location>
</feature>
<dbReference type="Proteomes" id="UP000509750">
    <property type="component" value="Plasmid unnamed1"/>
</dbReference>
<feature type="domain" description="Response regulatory" evidence="6">
    <location>
        <begin position="19"/>
        <end position="135"/>
    </location>
</feature>
<dbReference type="CDD" id="cd00156">
    <property type="entry name" value="REC"/>
    <property type="match status" value="1"/>
</dbReference>
<evidence type="ECO:0000259" key="6">
    <source>
        <dbReference type="PROSITE" id="PS50110"/>
    </source>
</evidence>
<organism evidence="9 10">
    <name type="scientific">Halorarum halophilum</name>
    <dbReference type="NCBI Taxonomy" id="2743090"/>
    <lineage>
        <taxon>Archaea</taxon>
        <taxon>Methanobacteriati</taxon>
        <taxon>Methanobacteriota</taxon>
        <taxon>Stenosarchaea group</taxon>
        <taxon>Halobacteria</taxon>
        <taxon>Halobacteriales</taxon>
        <taxon>Haloferacaceae</taxon>
        <taxon>Halorarum</taxon>
    </lineage>
</organism>
<dbReference type="InterPro" id="IPR031803">
    <property type="entry name" value="BAT_GAF/HTH-assoc"/>
</dbReference>
<dbReference type="PANTHER" id="PTHR34236">
    <property type="entry name" value="DIMETHYL SULFOXIDE REDUCTASE TRANSCRIPTIONAL ACTIVATOR"/>
    <property type="match status" value="1"/>
</dbReference>
<dbReference type="AlphaFoldDB" id="A0A7D5KGE3"/>
<dbReference type="Pfam" id="PF15915">
    <property type="entry name" value="BAT"/>
    <property type="match status" value="1"/>
</dbReference>
<dbReference type="GeneID" id="56031010"/>
<dbReference type="Pfam" id="PF00072">
    <property type="entry name" value="Response_reg"/>
    <property type="match status" value="1"/>
</dbReference>
<dbReference type="SUPFAM" id="SSF55781">
    <property type="entry name" value="GAF domain-like"/>
    <property type="match status" value="3"/>
</dbReference>
<dbReference type="SMART" id="SM00091">
    <property type="entry name" value="PAS"/>
    <property type="match status" value="2"/>
</dbReference>
<dbReference type="SUPFAM" id="SSF52172">
    <property type="entry name" value="CheY-like"/>
    <property type="match status" value="1"/>
</dbReference>
<dbReference type="InterPro" id="IPR011006">
    <property type="entry name" value="CheY-like_superfamily"/>
</dbReference>
<dbReference type="SMART" id="SM00065">
    <property type="entry name" value="GAF"/>
    <property type="match status" value="3"/>
</dbReference>
<protein>
    <submittedName>
        <fullName evidence="9">GAF domain-containing protein</fullName>
    </submittedName>
</protein>
<dbReference type="Gene3D" id="3.30.450.20">
    <property type="entry name" value="PAS domain"/>
    <property type="match status" value="2"/>
</dbReference>
<proteinExistence type="predicted"/>
<dbReference type="Gene3D" id="1.10.10.10">
    <property type="entry name" value="Winged helix-like DNA-binding domain superfamily/Winged helix DNA-binding domain"/>
    <property type="match status" value="1"/>
</dbReference>
<dbReference type="Pfam" id="PF13185">
    <property type="entry name" value="GAF_2"/>
    <property type="match status" value="3"/>
</dbReference>
<dbReference type="Pfam" id="PF04967">
    <property type="entry name" value="HTH_10"/>
    <property type="match status" value="1"/>
</dbReference>
<dbReference type="Pfam" id="PF08448">
    <property type="entry name" value="PAS_4"/>
    <property type="match status" value="2"/>
</dbReference>
<dbReference type="InterPro" id="IPR013324">
    <property type="entry name" value="RNA_pol_sigma_r3/r4-like"/>
</dbReference>
<dbReference type="PROSITE" id="PS50112">
    <property type="entry name" value="PAS"/>
    <property type="match status" value="2"/>
</dbReference>
<dbReference type="SUPFAM" id="SSF55785">
    <property type="entry name" value="PYP-like sensor domain (PAS domain)"/>
    <property type="match status" value="2"/>
</dbReference>
<dbReference type="PROSITE" id="PS50110">
    <property type="entry name" value="RESPONSE_REGULATORY"/>
    <property type="match status" value="1"/>
</dbReference>